<evidence type="ECO:0000313" key="2">
    <source>
        <dbReference type="EMBL" id="MFD2872925.1"/>
    </source>
</evidence>
<organism evidence="2 3">
    <name type="scientific">Mucilaginibacter ximonensis</name>
    <dbReference type="NCBI Taxonomy" id="538021"/>
    <lineage>
        <taxon>Bacteria</taxon>
        <taxon>Pseudomonadati</taxon>
        <taxon>Bacteroidota</taxon>
        <taxon>Sphingobacteriia</taxon>
        <taxon>Sphingobacteriales</taxon>
        <taxon>Sphingobacteriaceae</taxon>
        <taxon>Mucilaginibacter</taxon>
    </lineage>
</organism>
<feature type="transmembrane region" description="Helical" evidence="1">
    <location>
        <begin position="6"/>
        <end position="26"/>
    </location>
</feature>
<dbReference type="Proteomes" id="UP001597557">
    <property type="component" value="Unassembled WGS sequence"/>
</dbReference>
<dbReference type="Pfam" id="PF05751">
    <property type="entry name" value="FixH"/>
    <property type="match status" value="1"/>
</dbReference>
<evidence type="ECO:0000256" key="1">
    <source>
        <dbReference type="SAM" id="Phobius"/>
    </source>
</evidence>
<keyword evidence="1" id="KW-0812">Transmembrane</keyword>
<keyword evidence="1" id="KW-1133">Transmembrane helix</keyword>
<sequence>MNWGKGLITGMAIFMLFILSMCFYMFRIPADEYDHQYYEKGLSFNADFAKEQQVLKDHAQPQILLDGEIVNVSFTGPAFGTAKFIRPSSAAQDKSFAIETGNQTLAKLPVSGLAKGRWHLLLQWQSGKKQYLYQQELNL</sequence>
<protein>
    <submittedName>
        <fullName evidence="2">FixH family protein</fullName>
    </submittedName>
</protein>
<dbReference type="InterPro" id="IPR008620">
    <property type="entry name" value="FixH"/>
</dbReference>
<accession>A0ABW5YC97</accession>
<dbReference type="RefSeq" id="WP_377185134.1">
    <property type="nucleotide sequence ID" value="NZ_JBHUPD010000002.1"/>
</dbReference>
<name>A0ABW5YC97_9SPHI</name>
<evidence type="ECO:0000313" key="3">
    <source>
        <dbReference type="Proteomes" id="UP001597557"/>
    </source>
</evidence>
<reference evidence="3" key="1">
    <citation type="journal article" date="2019" name="Int. J. Syst. Evol. Microbiol.">
        <title>The Global Catalogue of Microorganisms (GCM) 10K type strain sequencing project: providing services to taxonomists for standard genome sequencing and annotation.</title>
        <authorList>
            <consortium name="The Broad Institute Genomics Platform"/>
            <consortium name="The Broad Institute Genome Sequencing Center for Infectious Disease"/>
            <person name="Wu L."/>
            <person name="Ma J."/>
        </authorList>
    </citation>
    <scope>NUCLEOTIDE SEQUENCE [LARGE SCALE GENOMIC DNA]</scope>
    <source>
        <strain evidence="3">KCTC 22437</strain>
    </source>
</reference>
<proteinExistence type="predicted"/>
<gene>
    <name evidence="2" type="ORF">ACFS5N_10635</name>
</gene>
<dbReference type="EMBL" id="JBHUPD010000002">
    <property type="protein sequence ID" value="MFD2872925.1"/>
    <property type="molecule type" value="Genomic_DNA"/>
</dbReference>
<keyword evidence="1" id="KW-0472">Membrane</keyword>
<keyword evidence="3" id="KW-1185">Reference proteome</keyword>
<comment type="caution">
    <text evidence="2">The sequence shown here is derived from an EMBL/GenBank/DDBJ whole genome shotgun (WGS) entry which is preliminary data.</text>
</comment>